<protein>
    <submittedName>
        <fullName evidence="1">Uncharacterized protein</fullName>
    </submittedName>
</protein>
<reference evidence="1 2" key="1">
    <citation type="submission" date="2019-12" db="EMBL/GenBank/DDBJ databases">
        <title>Genome sequencing and assembly of endphytes of Porphyra tenera.</title>
        <authorList>
            <person name="Park J.M."/>
            <person name="Shin R."/>
            <person name="Jo S.H."/>
        </authorList>
    </citation>
    <scope>NUCLEOTIDE SEQUENCE [LARGE SCALE GENOMIC DNA]</scope>
    <source>
        <strain evidence="1 2">GPM4</strain>
    </source>
</reference>
<evidence type="ECO:0000313" key="2">
    <source>
        <dbReference type="Proteomes" id="UP000464524"/>
    </source>
</evidence>
<dbReference type="AlphaFoldDB" id="A0A857JLK6"/>
<evidence type="ECO:0000313" key="1">
    <source>
        <dbReference type="EMBL" id="QHJ12396.1"/>
    </source>
</evidence>
<gene>
    <name evidence="1" type="ORF">FX988_02653</name>
</gene>
<keyword evidence="2" id="KW-1185">Reference proteome</keyword>
<dbReference type="OrthoDB" id="6388048at2"/>
<dbReference type="RefSeq" id="WP_160180450.1">
    <property type="nucleotide sequence ID" value="NZ_CP047656.1"/>
</dbReference>
<dbReference type="KEGG" id="pmes:FX988_02653"/>
<accession>A0A857JLK6</accession>
<sequence length="60" mass="6721">MSCLTRKLQQQLTRYIQRNSNALTANNAEQVRDVLVSKGVCPSDVTTDQVKVILQDVRSS</sequence>
<name>A0A857JLK6_9ALTE</name>
<dbReference type="Proteomes" id="UP000464524">
    <property type="component" value="Chromosome"/>
</dbReference>
<organism evidence="1 2">
    <name type="scientific">Paraglaciecola mesophila</name>
    <dbReference type="NCBI Taxonomy" id="197222"/>
    <lineage>
        <taxon>Bacteria</taxon>
        <taxon>Pseudomonadati</taxon>
        <taxon>Pseudomonadota</taxon>
        <taxon>Gammaproteobacteria</taxon>
        <taxon>Alteromonadales</taxon>
        <taxon>Alteromonadaceae</taxon>
        <taxon>Paraglaciecola</taxon>
    </lineage>
</organism>
<proteinExistence type="predicted"/>
<dbReference type="EMBL" id="CP047656">
    <property type="protein sequence ID" value="QHJ12396.1"/>
    <property type="molecule type" value="Genomic_DNA"/>
</dbReference>